<dbReference type="InterPro" id="IPR050483">
    <property type="entry name" value="CoA-transferase_III_domain"/>
</dbReference>
<dbReference type="Gene3D" id="3.30.1540.10">
    <property type="entry name" value="formyl-coa transferase, domain 3"/>
    <property type="match status" value="1"/>
</dbReference>
<dbReference type="InterPro" id="IPR023606">
    <property type="entry name" value="CoA-Trfase_III_dom_1_sf"/>
</dbReference>
<keyword evidence="1 2" id="KW-0808">Transferase</keyword>
<dbReference type="PANTHER" id="PTHR48207">
    <property type="entry name" value="SUCCINATE--HYDROXYMETHYLGLUTARATE COA-TRANSFERASE"/>
    <property type="match status" value="1"/>
</dbReference>
<gene>
    <name evidence="2" type="ORF">C5L14_29365</name>
</gene>
<dbReference type="SUPFAM" id="SSF89796">
    <property type="entry name" value="CoA-transferase family III (CaiB/BaiF)"/>
    <property type="match status" value="1"/>
</dbReference>
<dbReference type="EMBL" id="PUEJ01000017">
    <property type="protein sequence ID" value="PRH83975.1"/>
    <property type="molecule type" value="Genomic_DNA"/>
</dbReference>
<dbReference type="Gene3D" id="3.40.50.10540">
    <property type="entry name" value="Crotonobetainyl-coa:carnitine coa-transferase, domain 1"/>
    <property type="match status" value="1"/>
</dbReference>
<dbReference type="PANTHER" id="PTHR48207:SF4">
    <property type="entry name" value="BLL6097 PROTEIN"/>
    <property type="match status" value="1"/>
</dbReference>
<dbReference type="Pfam" id="PF02515">
    <property type="entry name" value="CoA_transf_3"/>
    <property type="match status" value="1"/>
</dbReference>
<evidence type="ECO:0000313" key="3">
    <source>
        <dbReference type="Proteomes" id="UP000237682"/>
    </source>
</evidence>
<name>A0A2S9Q3S5_9HYPH</name>
<dbReference type="InterPro" id="IPR003673">
    <property type="entry name" value="CoA-Trfase_fam_III"/>
</dbReference>
<dbReference type="OrthoDB" id="9806585at2"/>
<protein>
    <submittedName>
        <fullName evidence="2">CoA transferase</fullName>
    </submittedName>
</protein>
<keyword evidence="3" id="KW-1185">Reference proteome</keyword>
<dbReference type="Proteomes" id="UP000237682">
    <property type="component" value="Unassembled WGS sequence"/>
</dbReference>
<dbReference type="AlphaFoldDB" id="A0A2S9Q3S5"/>
<sequence>MQQEFPAGARGSHHAVLPLDGLVVLDMSQFLSGPYCSLRLLDFGARVIKIERPQGGDLSRSLYLSDTEIGGDSTIFHAINRGKESLAIDLKNPADLAALRTLLTKADVVIQNFRPGVIERLGLDYASVRAINPRVVYASITGYGNEGPWAGRPGQDLLAQSRSGVMWLNGDETQEPVPFGLAIADMLAGAAAAQGILAALVRRGITGLGSHVETSLLEALVDFQFEVLTTFLNDGERMPRRSSLRSAHAYLAAPYGVYPTRDGFLAIAMTPIAKLADLLDIAELAPYRDDPKSWFGARDEIKAIIAARVATETCDHWLAILEPADIWCAKVLAWPELLHSEGFKVLDMLQTVQREDDVAIRTTRSPLRFDGVRPQVMRAAPRIGEHTGAIRREFGL</sequence>
<organism evidence="2 3">
    <name type="scientific">Labrys okinawensis</name>
    <dbReference type="NCBI Taxonomy" id="346911"/>
    <lineage>
        <taxon>Bacteria</taxon>
        <taxon>Pseudomonadati</taxon>
        <taxon>Pseudomonadota</taxon>
        <taxon>Alphaproteobacteria</taxon>
        <taxon>Hyphomicrobiales</taxon>
        <taxon>Xanthobacteraceae</taxon>
        <taxon>Labrys</taxon>
    </lineage>
</organism>
<evidence type="ECO:0000256" key="1">
    <source>
        <dbReference type="ARBA" id="ARBA00022679"/>
    </source>
</evidence>
<dbReference type="GO" id="GO:0008410">
    <property type="term" value="F:CoA-transferase activity"/>
    <property type="evidence" value="ECO:0007669"/>
    <property type="project" value="TreeGrafter"/>
</dbReference>
<comment type="caution">
    <text evidence="2">The sequence shown here is derived from an EMBL/GenBank/DDBJ whole genome shotgun (WGS) entry which is preliminary data.</text>
</comment>
<accession>A0A2S9Q3S5</accession>
<reference evidence="2 3" key="1">
    <citation type="submission" date="2018-02" db="EMBL/GenBank/DDBJ databases">
        <title>Whole genome sequencing of endophytic bacterium.</title>
        <authorList>
            <person name="Eedara R."/>
            <person name="Podile A.R."/>
        </authorList>
    </citation>
    <scope>NUCLEOTIDE SEQUENCE [LARGE SCALE GENOMIC DNA]</scope>
    <source>
        <strain evidence="2 3">RP1T</strain>
    </source>
</reference>
<dbReference type="RefSeq" id="WP_105865610.1">
    <property type="nucleotide sequence ID" value="NZ_PUEJ01000017.1"/>
</dbReference>
<dbReference type="InterPro" id="IPR044855">
    <property type="entry name" value="CoA-Trfase_III_dom3_sf"/>
</dbReference>
<evidence type="ECO:0000313" key="2">
    <source>
        <dbReference type="EMBL" id="PRH83975.1"/>
    </source>
</evidence>
<proteinExistence type="predicted"/>